<organism evidence="4 5">
    <name type="scientific">Bombiscardovia apis</name>
    <dbReference type="NCBI Taxonomy" id="2932182"/>
    <lineage>
        <taxon>Bacteria</taxon>
        <taxon>Bacillati</taxon>
        <taxon>Actinomycetota</taxon>
        <taxon>Actinomycetes</taxon>
        <taxon>Bifidobacteriales</taxon>
        <taxon>Bifidobacteriaceae</taxon>
        <taxon>Bombiscardovia</taxon>
    </lineage>
</organism>
<evidence type="ECO:0000256" key="2">
    <source>
        <dbReference type="SAM" id="MobiDB-lite"/>
    </source>
</evidence>
<evidence type="ECO:0000313" key="4">
    <source>
        <dbReference type="EMBL" id="BDR54422.1"/>
    </source>
</evidence>
<feature type="domain" description="Smf/DprA SLOG" evidence="3">
    <location>
        <begin position="134"/>
        <end position="356"/>
    </location>
</feature>
<dbReference type="InterPro" id="IPR003488">
    <property type="entry name" value="DprA"/>
</dbReference>
<feature type="region of interest" description="Disordered" evidence="2">
    <location>
        <begin position="359"/>
        <end position="426"/>
    </location>
</feature>
<dbReference type="RefSeq" id="WP_317643426.1">
    <property type="nucleotide sequence ID" value="NZ_AP026800.1"/>
</dbReference>
<dbReference type="PANTHER" id="PTHR43022:SF1">
    <property type="entry name" value="PROTEIN SMF"/>
    <property type="match status" value="1"/>
</dbReference>
<dbReference type="Pfam" id="PF02481">
    <property type="entry name" value="DNA_processg_A"/>
    <property type="match status" value="1"/>
</dbReference>
<dbReference type="EMBL" id="AP026800">
    <property type="protein sequence ID" value="BDR54422.1"/>
    <property type="molecule type" value="Genomic_DNA"/>
</dbReference>
<feature type="compositionally biased region" description="Polar residues" evidence="2">
    <location>
        <begin position="371"/>
        <end position="426"/>
    </location>
</feature>
<dbReference type="Gene3D" id="3.40.50.450">
    <property type="match status" value="1"/>
</dbReference>
<name>A0ABM8BC04_9BIFI</name>
<dbReference type="InterPro" id="IPR057666">
    <property type="entry name" value="DrpA_SLOG"/>
</dbReference>
<evidence type="ECO:0000256" key="1">
    <source>
        <dbReference type="ARBA" id="ARBA00006525"/>
    </source>
</evidence>
<protein>
    <submittedName>
        <fullName evidence="4">DNA protecting protein DprA</fullName>
    </submittedName>
</protein>
<evidence type="ECO:0000259" key="3">
    <source>
        <dbReference type="Pfam" id="PF02481"/>
    </source>
</evidence>
<feature type="compositionally biased region" description="Basic and acidic residues" evidence="2">
    <location>
        <begin position="359"/>
        <end position="370"/>
    </location>
</feature>
<dbReference type="Proteomes" id="UP001321748">
    <property type="component" value="Chromosome"/>
</dbReference>
<comment type="similarity">
    <text evidence="1">Belongs to the DprA/Smf family.</text>
</comment>
<dbReference type="SUPFAM" id="SSF102405">
    <property type="entry name" value="MCP/YpsA-like"/>
    <property type="match status" value="1"/>
</dbReference>
<dbReference type="PANTHER" id="PTHR43022">
    <property type="entry name" value="PROTEIN SMF"/>
    <property type="match status" value="1"/>
</dbReference>
<keyword evidence="5" id="KW-1185">Reference proteome</keyword>
<evidence type="ECO:0000313" key="5">
    <source>
        <dbReference type="Proteomes" id="UP001321748"/>
    </source>
</evidence>
<gene>
    <name evidence="4" type="ORF">KIMH_05330</name>
</gene>
<accession>A0ABM8BC04</accession>
<proteinExistence type="inferred from homology"/>
<reference evidence="4 5" key="1">
    <citation type="journal article" date="2023" name="Microbiol. Spectr.">
        <title>Symbiosis of Carpenter Bees with Uncharacterized Lactic Acid Bacteria Showing NAD Auxotrophy.</title>
        <authorList>
            <person name="Kawasaki S."/>
            <person name="Ozawa K."/>
            <person name="Mori T."/>
            <person name="Yamamoto A."/>
            <person name="Ito M."/>
            <person name="Ohkuma M."/>
            <person name="Sakamoto M."/>
            <person name="Matsutani M."/>
        </authorList>
    </citation>
    <scope>NUCLEOTIDE SEQUENCE [LARGE SCALE GENOMIC DNA]</scope>
    <source>
        <strain evidence="4 5">KimH</strain>
    </source>
</reference>
<sequence length="496" mass="53037">MTLSSTPFAPYPQPSAEALSRATLTYCIDSPDAILYATLLGAPSAAELVSSIEALPAQLPAKSSPPSASIARNLNRLDGMFITGSARWGRRASERDLTKFRQSLGKWRARLATLPTHERSELARWLTQDGCYWIIAPGEGSWPRQLGDLALRSDWAPPLCLWGRGSAQALVSCEEPVAVVGSRYCNDYGRFVAHQVGLQAAASGHLVVSGGALGADASAHWGALAAKREGAPPPGRTVAVFAGGLNHRGPRSNLKLFEAIERQEGALISELCPDTIPEARRFLLRNRIIAGLAQVVVVAQARHRSGALNTATWAAELGREVYAAPGSIDNPENTGCNHLIHDGKAMILISATDVSEICHQSHEPSVENHSQRQPSYHNDSAVSQPPQAPLSSATRSTTKRQAPSKVSTTHKPSSNTPPLSDQQQSVLTAVEACKKQGVEPTSEHINALLNSSGEQACSMQEVMQTLGGMELQGLLEIVNGVVQLPKSASTRAQHRR</sequence>